<organism evidence="4 5">
    <name type="scientific">Hymenobacter elongatus</name>
    <dbReference type="NCBI Taxonomy" id="877208"/>
    <lineage>
        <taxon>Bacteria</taxon>
        <taxon>Pseudomonadati</taxon>
        <taxon>Bacteroidota</taxon>
        <taxon>Cytophagia</taxon>
        <taxon>Cytophagales</taxon>
        <taxon>Hymenobacteraceae</taxon>
        <taxon>Hymenobacter</taxon>
    </lineage>
</organism>
<feature type="transmembrane region" description="Helical" evidence="2">
    <location>
        <begin position="12"/>
        <end position="32"/>
    </location>
</feature>
<gene>
    <name evidence="4" type="ORF">E5J99_03895</name>
</gene>
<dbReference type="Proteomes" id="UP000297739">
    <property type="component" value="Unassembled WGS sequence"/>
</dbReference>
<dbReference type="PANTHER" id="PTHR34219:SF3">
    <property type="entry name" value="BLL7967 PROTEIN"/>
    <property type="match status" value="1"/>
</dbReference>
<reference evidence="4 5" key="1">
    <citation type="submission" date="2019-04" db="EMBL/GenBank/DDBJ databases">
        <authorList>
            <person name="Feng G."/>
            <person name="Zhang J."/>
            <person name="Zhu H."/>
        </authorList>
    </citation>
    <scope>NUCLEOTIDE SEQUENCE [LARGE SCALE GENOMIC DNA]</scope>
    <source>
        <strain evidence="4 5">JCM 17223</strain>
    </source>
</reference>
<keyword evidence="2" id="KW-0812">Transmembrane</keyword>
<feature type="transmembrane region" description="Helical" evidence="2">
    <location>
        <begin position="223"/>
        <end position="245"/>
    </location>
</feature>
<name>A0A4Z0PR49_9BACT</name>
<dbReference type="Pfam" id="PF03413">
    <property type="entry name" value="PepSY"/>
    <property type="match status" value="1"/>
</dbReference>
<keyword evidence="5" id="KW-1185">Reference proteome</keyword>
<feature type="domain" description="PepSY" evidence="3">
    <location>
        <begin position="277"/>
        <end position="338"/>
    </location>
</feature>
<dbReference type="Pfam" id="PF03929">
    <property type="entry name" value="PepSY_TM"/>
    <property type="match status" value="1"/>
</dbReference>
<evidence type="ECO:0000256" key="2">
    <source>
        <dbReference type="SAM" id="Phobius"/>
    </source>
</evidence>
<dbReference type="PANTHER" id="PTHR34219">
    <property type="entry name" value="IRON-REGULATED INNER MEMBRANE PROTEIN-RELATED"/>
    <property type="match status" value="1"/>
</dbReference>
<evidence type="ECO:0000313" key="4">
    <source>
        <dbReference type="EMBL" id="TGE18894.1"/>
    </source>
</evidence>
<dbReference type="RefSeq" id="WP_135496407.1">
    <property type="nucleotide sequence ID" value="NZ_SRLD01000005.1"/>
</dbReference>
<proteinExistence type="predicted"/>
<evidence type="ECO:0000259" key="3">
    <source>
        <dbReference type="Pfam" id="PF03413"/>
    </source>
</evidence>
<dbReference type="OrthoDB" id="111691at2"/>
<feature type="transmembrane region" description="Helical" evidence="2">
    <location>
        <begin position="174"/>
        <end position="195"/>
    </location>
</feature>
<feature type="region of interest" description="Disordered" evidence="1">
    <location>
        <begin position="92"/>
        <end position="130"/>
    </location>
</feature>
<evidence type="ECO:0000256" key="1">
    <source>
        <dbReference type="SAM" id="MobiDB-lite"/>
    </source>
</evidence>
<dbReference type="AlphaFoldDB" id="A0A4Z0PR49"/>
<sequence>MKTLFRNIHLYLSLASGLVIAIVCFTGGVLVFEKELDQAWHPARFFVAPPGTTQQRLPLAQLVAAVQATDAQAKVTGVKIYTDPARTVEISLAGAPKPEGGRPDKAPSAQAEGTPKGKGEKAAGSKGGGEGGGPKVYVNPYTGAVLDKVTYRDTFFFTIMALHRGMVGGAAGKLVVGVSTLFFLCIIGTGLVLWWPASRKAVRQRLTVKWDASWKRLTHDLHIVLGFYSGLFLFVFAFTGLAWSFEWFNDGIYTITRSDPKGPEAPKSALSPAGTTVSLDQAYAVAQQQVPGALSYSVSLPKDSTEAVRVVVAAATAAYEGATDELYIDQYTGQPLGKLNFEDRNLGQRVRRTFKPVHTGAIFGLPSKVLALVVCLLGTTFPVTGVIMWLSRLRKAQKKQTKQRVAVNS</sequence>
<feature type="transmembrane region" description="Helical" evidence="2">
    <location>
        <begin position="369"/>
        <end position="390"/>
    </location>
</feature>
<dbReference type="InterPro" id="IPR025711">
    <property type="entry name" value="PepSY"/>
</dbReference>
<comment type="caution">
    <text evidence="4">The sequence shown here is derived from an EMBL/GenBank/DDBJ whole genome shotgun (WGS) entry which is preliminary data.</text>
</comment>
<dbReference type="InterPro" id="IPR005625">
    <property type="entry name" value="PepSY-ass_TM"/>
</dbReference>
<protein>
    <submittedName>
        <fullName evidence="4">PepSY domain-containing protein</fullName>
    </submittedName>
</protein>
<keyword evidence="2" id="KW-1133">Transmembrane helix</keyword>
<evidence type="ECO:0000313" key="5">
    <source>
        <dbReference type="Proteomes" id="UP000297739"/>
    </source>
</evidence>
<accession>A0A4Z0PR49</accession>
<dbReference type="EMBL" id="SRLD01000005">
    <property type="protein sequence ID" value="TGE18894.1"/>
    <property type="molecule type" value="Genomic_DNA"/>
</dbReference>
<keyword evidence="2" id="KW-0472">Membrane</keyword>